<sequence>MATVTQTITTPSSAHPTFVPRGPAQVELNFFEAPSDGSQPYQYAEEPPEGVPAANYGQPARQVSLTDIRGNEADYNLDKDAFQALQNVFPTVPYETFLSDEEVKRTFYPEVEKLLLNQVDGAHRVIIFDHVIRMEKKNTHSKPLHTAHADQTARAAAARVRLYVPDQAEAEELLRARYRIINVWKPLKGPVQSSPLAFASGSSVAKEDLVPIEFRLPQRTGEIVGVRFDARHRWMYWSGMGASECLLLKCNDSNEEVAMQVPHSAFSDPRSPPGADGRESIEVRALVFG</sequence>
<dbReference type="PANTHER" id="PTHR34598:SF1">
    <property type="entry name" value="PUTATIVE (AFU_ORTHOLOGUE AFUA_3G13140)-RELATED"/>
    <property type="match status" value="1"/>
</dbReference>
<accession>A0A5N6U4U6</accession>
<evidence type="ECO:0000256" key="1">
    <source>
        <dbReference type="ARBA" id="ARBA00023604"/>
    </source>
</evidence>
<reference evidence="3 4" key="1">
    <citation type="submission" date="2019-04" db="EMBL/GenBank/DDBJ databases">
        <title>Friends and foes A comparative genomics study of 23 Aspergillus species from section Flavi.</title>
        <authorList>
            <consortium name="DOE Joint Genome Institute"/>
            <person name="Kjaerbolling I."/>
            <person name="Vesth T."/>
            <person name="Frisvad J.C."/>
            <person name="Nybo J.L."/>
            <person name="Theobald S."/>
            <person name="Kildgaard S."/>
            <person name="Isbrandt T."/>
            <person name="Kuo A."/>
            <person name="Sato A."/>
            <person name="Lyhne E.K."/>
            <person name="Kogle M.E."/>
            <person name="Wiebenga A."/>
            <person name="Kun R.S."/>
            <person name="Lubbers R.J."/>
            <person name="Makela M.R."/>
            <person name="Barry K."/>
            <person name="Chovatia M."/>
            <person name="Clum A."/>
            <person name="Daum C."/>
            <person name="Haridas S."/>
            <person name="He G."/>
            <person name="LaButti K."/>
            <person name="Lipzen A."/>
            <person name="Mondo S."/>
            <person name="Riley R."/>
            <person name="Salamov A."/>
            <person name="Simmons B.A."/>
            <person name="Magnuson J.K."/>
            <person name="Henrissat B."/>
            <person name="Mortensen U.H."/>
            <person name="Larsen T.O."/>
            <person name="Devries R.P."/>
            <person name="Grigoriev I.V."/>
            <person name="Machida M."/>
            <person name="Baker S.E."/>
            <person name="Andersen M.R."/>
        </authorList>
    </citation>
    <scope>NUCLEOTIDE SEQUENCE [LARGE SCALE GENOMIC DNA]</scope>
    <source>
        <strain evidence="3 4">IBT 18842</strain>
    </source>
</reference>
<dbReference type="OrthoDB" id="412788at2759"/>
<feature type="region of interest" description="Disordered" evidence="2">
    <location>
        <begin position="36"/>
        <end position="56"/>
    </location>
</feature>
<dbReference type="PANTHER" id="PTHR34598">
    <property type="entry name" value="BLL6449 PROTEIN"/>
    <property type="match status" value="1"/>
</dbReference>
<dbReference type="EMBL" id="ML742039">
    <property type="protein sequence ID" value="KAE8153439.1"/>
    <property type="molecule type" value="Genomic_DNA"/>
</dbReference>
<name>A0A5N6U4U6_ASPAV</name>
<proteinExistence type="inferred from homology"/>
<evidence type="ECO:0000313" key="4">
    <source>
        <dbReference type="Proteomes" id="UP000325780"/>
    </source>
</evidence>
<dbReference type="Proteomes" id="UP000325780">
    <property type="component" value="Unassembled WGS sequence"/>
</dbReference>
<evidence type="ECO:0000313" key="3">
    <source>
        <dbReference type="EMBL" id="KAE8153439.1"/>
    </source>
</evidence>
<keyword evidence="4" id="KW-1185">Reference proteome</keyword>
<evidence type="ECO:0000256" key="2">
    <source>
        <dbReference type="SAM" id="MobiDB-lite"/>
    </source>
</evidence>
<dbReference type="InterPro" id="IPR044053">
    <property type="entry name" value="AsaB-like"/>
</dbReference>
<dbReference type="AlphaFoldDB" id="A0A5N6U4U6"/>
<dbReference type="NCBIfam" id="NF041278">
    <property type="entry name" value="CmcJ_NvfI_EfuI"/>
    <property type="match status" value="1"/>
</dbReference>
<evidence type="ECO:0008006" key="5">
    <source>
        <dbReference type="Google" id="ProtNLM"/>
    </source>
</evidence>
<protein>
    <recommendedName>
        <fullName evidence="5">Methyltransferase</fullName>
    </recommendedName>
</protein>
<organism evidence="3 4">
    <name type="scientific">Aspergillus avenaceus</name>
    <dbReference type="NCBI Taxonomy" id="36643"/>
    <lineage>
        <taxon>Eukaryota</taxon>
        <taxon>Fungi</taxon>
        <taxon>Dikarya</taxon>
        <taxon>Ascomycota</taxon>
        <taxon>Pezizomycotina</taxon>
        <taxon>Eurotiomycetes</taxon>
        <taxon>Eurotiomycetidae</taxon>
        <taxon>Eurotiales</taxon>
        <taxon>Aspergillaceae</taxon>
        <taxon>Aspergillus</taxon>
        <taxon>Aspergillus subgen. Circumdati</taxon>
    </lineage>
</organism>
<comment type="similarity">
    <text evidence="1">Belongs to the asaB hydroxylase/desaturase family.</text>
</comment>
<dbReference type="GO" id="GO:0016491">
    <property type="term" value="F:oxidoreductase activity"/>
    <property type="evidence" value="ECO:0007669"/>
    <property type="project" value="InterPro"/>
</dbReference>
<gene>
    <name evidence="3" type="ORF">BDV25DRAFT_127244</name>
</gene>